<dbReference type="InterPro" id="IPR004610">
    <property type="entry name" value="RecJ"/>
</dbReference>
<gene>
    <name evidence="9" type="ORF">AXG55_05105</name>
</gene>
<evidence type="ECO:0000313" key="9">
    <source>
        <dbReference type="EMBL" id="APJ03313.1"/>
    </source>
</evidence>
<dbReference type="KEGG" id="saqi:AXG55_05105"/>
<proteinExistence type="inferred from homology"/>
<dbReference type="Gene3D" id="3.90.1640.30">
    <property type="match status" value="1"/>
</dbReference>
<dbReference type="GO" id="GO:0008409">
    <property type="term" value="F:5'-3' exonuclease activity"/>
    <property type="evidence" value="ECO:0007669"/>
    <property type="project" value="InterPro"/>
</dbReference>
<dbReference type="PANTHER" id="PTHR30255">
    <property type="entry name" value="SINGLE-STRANDED-DNA-SPECIFIC EXONUCLEASE RECJ"/>
    <property type="match status" value="1"/>
</dbReference>
<dbReference type="Proteomes" id="UP000184731">
    <property type="component" value="Chromosome"/>
</dbReference>
<dbReference type="NCBIfam" id="TIGR00644">
    <property type="entry name" value="recJ"/>
    <property type="match status" value="1"/>
</dbReference>
<reference evidence="9 10" key="1">
    <citation type="submission" date="2016-10" db="EMBL/GenBank/DDBJ databases">
        <title>Silvanigrella aquatica sp. nov., isolated from a freshwater lake located in the Black Forest, Germany, description of Silvanigrellaceae fam. nov., Silvanigrellales ord. nov., reclassification of the order Bdellovibrionales in the class Oligoflexia, reclassification of the families Bacteriovoracaceae and Halobacteriovoraceae in the new order Bacteriovoracales ord. nov., and reclassification of the family Pseudobacteriovoracaceae in the order Oligoflexiales.</title>
        <authorList>
            <person name="Hahn M.W."/>
            <person name="Schmidt J."/>
            <person name="Koll U."/>
            <person name="Rohde M."/>
            <person name="Verbag S."/>
            <person name="Pitt A."/>
            <person name="Nakai R."/>
            <person name="Naganuma T."/>
            <person name="Lang E."/>
        </authorList>
    </citation>
    <scope>NUCLEOTIDE SEQUENCE [LARGE SCALE GENOMIC DNA]</scope>
    <source>
        <strain evidence="9 10">MWH-Nonnen-W8red</strain>
    </source>
</reference>
<evidence type="ECO:0000256" key="4">
    <source>
        <dbReference type="ARBA" id="ARBA00022801"/>
    </source>
</evidence>
<dbReference type="AlphaFoldDB" id="A0A1L4CZC3"/>
<dbReference type="Pfam" id="PF01368">
    <property type="entry name" value="DHH"/>
    <property type="match status" value="1"/>
</dbReference>
<feature type="domain" description="DDH" evidence="6">
    <location>
        <begin position="96"/>
        <end position="250"/>
    </location>
</feature>
<dbReference type="InterPro" id="IPR003156">
    <property type="entry name" value="DHHA1_dom"/>
</dbReference>
<keyword evidence="5 9" id="KW-0269">Exonuclease</keyword>
<keyword evidence="10" id="KW-1185">Reference proteome</keyword>
<evidence type="ECO:0000313" key="10">
    <source>
        <dbReference type="Proteomes" id="UP000184731"/>
    </source>
</evidence>
<dbReference type="GO" id="GO:0003676">
    <property type="term" value="F:nucleic acid binding"/>
    <property type="evidence" value="ECO:0007669"/>
    <property type="project" value="InterPro"/>
</dbReference>
<dbReference type="GO" id="GO:0006310">
    <property type="term" value="P:DNA recombination"/>
    <property type="evidence" value="ECO:0007669"/>
    <property type="project" value="InterPro"/>
</dbReference>
<dbReference type="GO" id="GO:0006281">
    <property type="term" value="P:DNA repair"/>
    <property type="evidence" value="ECO:0007669"/>
    <property type="project" value="InterPro"/>
</dbReference>
<sequence length="597" mass="66934">METETIFLGKASTNGFTKNENRLCTTDRFVWKLRDIVADNPSQIEEYLTRKKIFLLDNQKLEENNSLLSLLPEPWLLKDVRKAAERIIQAIRNKEKIVIFGDYDVDGTTSCAMLSQFFNEINYPVEIYIPDRILEGYGLNVTGLRKLAQNNVKVVVTVDNGISAIDACAEAIQLGMDVIITDHHDIPPVLPSAFAILNPKQTDCLFPYRMLAGVGVAFYLMVAMRTLLREQGQNCVVNLKSFLDFVAIGTIADMAPLTGVNHILCKVGLEVLLQNIQQKKRIGLFELLKCAGWKENSKVDSVDIGFKIGPRLNAAGRLGNALRSVELMCTNDVVLAQEMALHLHQENAERQTLEKAFTQEAIDQVKQGTELPDALVLHQEDWHPGVVGLVATRVLDKFYRPVLVFGTIDGKLKGSGRSTHSFNLFAVLNEVRNEFISFGGHYHAVGLTLLPEKLPWLKEYLAQKANELIDSHDKIPPLFIDGVLPLSHLNISFLKRLEELEPYGIENPRARWFVGPLTVAHVKRMGKDFSHGHAKLLVLEEGCEFWITAFGLADVFEEFLATGIEVQLVVEAKLSSWNGRLTSDIRVIDYAPVIYTS</sequence>
<feature type="domain" description="DHHA1" evidence="7">
    <location>
        <begin position="376"/>
        <end position="465"/>
    </location>
</feature>
<dbReference type="STRING" id="1915309.AXG55_05105"/>
<evidence type="ECO:0000256" key="2">
    <source>
        <dbReference type="ARBA" id="ARBA00019841"/>
    </source>
</evidence>
<dbReference type="Pfam" id="PF17768">
    <property type="entry name" value="RecJ_OB"/>
    <property type="match status" value="1"/>
</dbReference>
<dbReference type="RefSeq" id="WP_148697045.1">
    <property type="nucleotide sequence ID" value="NZ_CP017834.1"/>
</dbReference>
<evidence type="ECO:0000256" key="3">
    <source>
        <dbReference type="ARBA" id="ARBA00022722"/>
    </source>
</evidence>
<dbReference type="InterPro" id="IPR038763">
    <property type="entry name" value="DHH_sf"/>
</dbReference>
<dbReference type="InterPro" id="IPR041122">
    <property type="entry name" value="RecJ_OB"/>
</dbReference>
<feature type="domain" description="RecJ OB" evidence="8">
    <location>
        <begin position="480"/>
        <end position="589"/>
    </location>
</feature>
<dbReference type="EMBL" id="CP017834">
    <property type="protein sequence ID" value="APJ03313.1"/>
    <property type="molecule type" value="Genomic_DNA"/>
</dbReference>
<keyword evidence="4" id="KW-0378">Hydrolase</keyword>
<comment type="similarity">
    <text evidence="1">Belongs to the RecJ family.</text>
</comment>
<dbReference type="PANTHER" id="PTHR30255:SF2">
    <property type="entry name" value="SINGLE-STRANDED-DNA-SPECIFIC EXONUCLEASE RECJ"/>
    <property type="match status" value="1"/>
</dbReference>
<evidence type="ECO:0000256" key="5">
    <source>
        <dbReference type="ARBA" id="ARBA00022839"/>
    </source>
</evidence>
<evidence type="ECO:0000259" key="8">
    <source>
        <dbReference type="Pfam" id="PF17768"/>
    </source>
</evidence>
<evidence type="ECO:0000256" key="1">
    <source>
        <dbReference type="ARBA" id="ARBA00005915"/>
    </source>
</evidence>
<dbReference type="OrthoDB" id="9809852at2"/>
<dbReference type="Pfam" id="PF02272">
    <property type="entry name" value="DHHA1"/>
    <property type="match status" value="1"/>
</dbReference>
<organism evidence="9 10">
    <name type="scientific">Silvanigrella aquatica</name>
    <dbReference type="NCBI Taxonomy" id="1915309"/>
    <lineage>
        <taxon>Bacteria</taxon>
        <taxon>Pseudomonadati</taxon>
        <taxon>Bdellovibrionota</taxon>
        <taxon>Oligoflexia</taxon>
        <taxon>Silvanigrellales</taxon>
        <taxon>Silvanigrellaceae</taxon>
        <taxon>Silvanigrella</taxon>
    </lineage>
</organism>
<evidence type="ECO:0000259" key="7">
    <source>
        <dbReference type="Pfam" id="PF02272"/>
    </source>
</evidence>
<keyword evidence="3" id="KW-0540">Nuclease</keyword>
<evidence type="ECO:0000259" key="6">
    <source>
        <dbReference type="Pfam" id="PF01368"/>
    </source>
</evidence>
<accession>A0A1L4CZC3</accession>
<dbReference type="InterPro" id="IPR001667">
    <property type="entry name" value="DDH_dom"/>
</dbReference>
<dbReference type="InterPro" id="IPR051673">
    <property type="entry name" value="SSDNA_exonuclease_RecJ"/>
</dbReference>
<protein>
    <recommendedName>
        <fullName evidence="2">Single-stranded-DNA-specific exonuclease RecJ</fullName>
    </recommendedName>
</protein>
<dbReference type="Gene3D" id="3.10.310.30">
    <property type="match status" value="1"/>
</dbReference>
<dbReference type="SUPFAM" id="SSF64182">
    <property type="entry name" value="DHH phosphoesterases"/>
    <property type="match status" value="1"/>
</dbReference>
<name>A0A1L4CZC3_9BACT</name>